<organism evidence="4 5">
    <name type="scientific">Exiguobacterium indicum</name>
    <dbReference type="NCBI Taxonomy" id="296995"/>
    <lineage>
        <taxon>Bacteria</taxon>
        <taxon>Bacillati</taxon>
        <taxon>Bacillota</taxon>
        <taxon>Bacilli</taxon>
        <taxon>Bacillales</taxon>
        <taxon>Bacillales Family XII. Incertae Sedis</taxon>
        <taxon>Exiguobacterium</taxon>
    </lineage>
</organism>
<dbReference type="GO" id="GO:0003677">
    <property type="term" value="F:DNA binding"/>
    <property type="evidence" value="ECO:0007669"/>
    <property type="project" value="UniProtKB-KW"/>
</dbReference>
<dbReference type="GO" id="GO:1904680">
    <property type="term" value="F:peptide transmembrane transporter activity"/>
    <property type="evidence" value="ECO:0007669"/>
    <property type="project" value="TreeGrafter"/>
</dbReference>
<comment type="caution">
    <text evidence="4">The sequence shown here is derived from an EMBL/GenBank/DDBJ whole genome shotgun (WGS) entry which is preliminary data.</text>
</comment>
<sequence length="543" mass="63145">MDAYLFMLWKTCRNGHYSIATLADAIHLSPKQTKRYLNKWQEDGWIGYTSGRGRGNLSELVWLRHVEREYAKRMLERIDRDSIESVTEELTWDWSPAQAGRFMRQLERKFGYTQTTADALLIPRKRNFLTTHPLEAADIHSAHLVQNVFNRLFTIDVDGNIQGELAHHYIWNGTTLSLFLRKDVRFHDGSLLTSKEVTKSLRTLIAYPAYAYSYRHVKQIVSNGPYRVDLTLDQRRSSILPQLASIHTSIIKDGIGTGPFQLTQHDDKKTVLTAFPNYFGIRALLDRIEFIQMPEQYDPVYRTSASDSSPIDTIATQSGFGLVLLHPRAGGPFESKAARHYIHRLVAEVRGGIHDFHERAQPNDCGFLESYSQPYTVPDGPAVLFTQPIRIKLTDFTDKVTRWLCQRFDQDGIPYEFVEVGFEESITDFHAYDTIDLAIHAEVFERNIQYAFYQFMTNTFSPPIRLFQQIPEMLKSIEQYDATPFEDWLPIHQTIERYLIDESYFIPFYHDTRLIPYPIELQNITIDSFGYFDFSKLWISNQS</sequence>
<dbReference type="Gene3D" id="3.40.190.10">
    <property type="entry name" value="Periplasmic binding protein-like II"/>
    <property type="match status" value="1"/>
</dbReference>
<evidence type="ECO:0000259" key="3">
    <source>
        <dbReference type="Pfam" id="PF12793"/>
    </source>
</evidence>
<reference evidence="4 5" key="1">
    <citation type="journal article" date="2015" name="Int. J. Syst. Evol. Microbiol.">
        <title>Exiguobacterium enclense sp. nov., isolated from sediment.</title>
        <authorList>
            <person name="Dastager S.G."/>
            <person name="Mawlankar R."/>
            <person name="Sonalkar V.V."/>
            <person name="Thorat M.N."/>
            <person name="Mual P."/>
            <person name="Verma A."/>
            <person name="Krishnamurthi S."/>
            <person name="Tang S.K."/>
            <person name="Li W.J."/>
        </authorList>
    </citation>
    <scope>NUCLEOTIDE SEQUENCE [LARGE SCALE GENOMIC DNA]</scope>
    <source>
        <strain evidence="4 5">NIO-1109</strain>
    </source>
</reference>
<evidence type="ECO:0000259" key="2">
    <source>
        <dbReference type="Pfam" id="PF00496"/>
    </source>
</evidence>
<gene>
    <name evidence="4" type="ORF">AS033_14500</name>
</gene>
<dbReference type="InterPro" id="IPR025370">
    <property type="entry name" value="SgrR_HTH_N"/>
</dbReference>
<dbReference type="SUPFAM" id="SSF53850">
    <property type="entry name" value="Periplasmic binding protein-like II"/>
    <property type="match status" value="1"/>
</dbReference>
<dbReference type="PANTHER" id="PTHR30290:SF72">
    <property type="entry name" value="HTH-TYPE TRANSCRIPTIONAL REGULATOR SGRR"/>
    <property type="match status" value="1"/>
</dbReference>
<evidence type="ECO:0000256" key="1">
    <source>
        <dbReference type="ARBA" id="ARBA00023125"/>
    </source>
</evidence>
<name>A0A0V8GC44_9BACL</name>
<dbReference type="GO" id="GO:0015833">
    <property type="term" value="P:peptide transport"/>
    <property type="evidence" value="ECO:0007669"/>
    <property type="project" value="TreeGrafter"/>
</dbReference>
<feature type="domain" description="Solute-binding protein family 5" evidence="2">
    <location>
        <begin position="172"/>
        <end position="296"/>
    </location>
</feature>
<dbReference type="AlphaFoldDB" id="A0A0V8GC44"/>
<dbReference type="OrthoDB" id="5894719at2"/>
<dbReference type="Pfam" id="PF12793">
    <property type="entry name" value="SgrR_N"/>
    <property type="match status" value="1"/>
</dbReference>
<dbReference type="PANTHER" id="PTHR30290">
    <property type="entry name" value="PERIPLASMIC BINDING COMPONENT OF ABC TRANSPORTER"/>
    <property type="match status" value="1"/>
</dbReference>
<dbReference type="InterPro" id="IPR039424">
    <property type="entry name" value="SBP_5"/>
</dbReference>
<dbReference type="EMBL" id="LNQL01000006">
    <property type="protein sequence ID" value="KSU47869.1"/>
    <property type="molecule type" value="Genomic_DNA"/>
</dbReference>
<feature type="domain" description="Transcriptional regulator SgrR N-terminal HTH" evidence="3">
    <location>
        <begin position="15"/>
        <end position="88"/>
    </location>
</feature>
<protein>
    <submittedName>
        <fullName evidence="4">ABC transporter substrate-binding protein</fullName>
    </submittedName>
</protein>
<dbReference type="InterPro" id="IPR000914">
    <property type="entry name" value="SBP_5_dom"/>
</dbReference>
<keyword evidence="1" id="KW-0238">DNA-binding</keyword>
<evidence type="ECO:0000313" key="4">
    <source>
        <dbReference type="EMBL" id="KSU47869.1"/>
    </source>
</evidence>
<dbReference type="Pfam" id="PF00496">
    <property type="entry name" value="SBP_bac_5"/>
    <property type="match status" value="1"/>
</dbReference>
<evidence type="ECO:0000313" key="5">
    <source>
        <dbReference type="Proteomes" id="UP000053797"/>
    </source>
</evidence>
<accession>A0A0V8GC44</accession>
<dbReference type="Proteomes" id="UP000053797">
    <property type="component" value="Unassembled WGS sequence"/>
</dbReference>
<proteinExistence type="predicted"/>